<feature type="region of interest" description="Disordered" evidence="1">
    <location>
        <begin position="37"/>
        <end position="57"/>
    </location>
</feature>
<organism evidence="2 3">
    <name type="scientific">Ceratopteris richardii</name>
    <name type="common">Triangle waterfern</name>
    <dbReference type="NCBI Taxonomy" id="49495"/>
    <lineage>
        <taxon>Eukaryota</taxon>
        <taxon>Viridiplantae</taxon>
        <taxon>Streptophyta</taxon>
        <taxon>Embryophyta</taxon>
        <taxon>Tracheophyta</taxon>
        <taxon>Polypodiopsida</taxon>
        <taxon>Polypodiidae</taxon>
        <taxon>Polypodiales</taxon>
        <taxon>Pteridineae</taxon>
        <taxon>Pteridaceae</taxon>
        <taxon>Parkerioideae</taxon>
        <taxon>Ceratopteris</taxon>
    </lineage>
</organism>
<evidence type="ECO:0000313" key="2">
    <source>
        <dbReference type="EMBL" id="KAH7422242.1"/>
    </source>
</evidence>
<protein>
    <submittedName>
        <fullName evidence="2">Uncharacterized protein</fullName>
    </submittedName>
</protein>
<dbReference type="AlphaFoldDB" id="A0A8T2THZ0"/>
<evidence type="ECO:0000313" key="3">
    <source>
        <dbReference type="Proteomes" id="UP000825935"/>
    </source>
</evidence>
<keyword evidence="3" id="KW-1185">Reference proteome</keyword>
<sequence length="227" mass="25891">MVLDEPCLLLSIVLPISDEDLRIYSCAKADIVEETAHDNVQQPNRQPSELDDSGCTEEEKVALEQLTELQRIRELSYQEDGNDSSCSTGNSFKSFGTEKFMPLGSSLMPNDHIQSSSSPDASHSAACIIDIWNSRCQQNLNKYTSEVEVVSIQDQDIFLPCVDADDDSDGRHKPRSRLLTELYQQDSRQIQQWKASKKRRRTMTKLMALENSYESNDMHAKRRKREV</sequence>
<evidence type="ECO:0000256" key="1">
    <source>
        <dbReference type="SAM" id="MobiDB-lite"/>
    </source>
</evidence>
<feature type="compositionally biased region" description="Polar residues" evidence="1">
    <location>
        <begin position="38"/>
        <end position="47"/>
    </location>
</feature>
<gene>
    <name evidence="2" type="ORF">KP509_13G098700</name>
</gene>
<dbReference type="OrthoDB" id="10471049at2759"/>
<comment type="caution">
    <text evidence="2">The sequence shown here is derived from an EMBL/GenBank/DDBJ whole genome shotgun (WGS) entry which is preliminary data.</text>
</comment>
<dbReference type="Proteomes" id="UP000825935">
    <property type="component" value="Chromosome 13"/>
</dbReference>
<name>A0A8T2THZ0_CERRI</name>
<proteinExistence type="predicted"/>
<reference evidence="2" key="1">
    <citation type="submission" date="2021-08" db="EMBL/GenBank/DDBJ databases">
        <title>WGS assembly of Ceratopteris richardii.</title>
        <authorList>
            <person name="Marchant D.B."/>
            <person name="Chen G."/>
            <person name="Jenkins J."/>
            <person name="Shu S."/>
            <person name="Leebens-Mack J."/>
            <person name="Grimwood J."/>
            <person name="Schmutz J."/>
            <person name="Soltis P."/>
            <person name="Soltis D."/>
            <person name="Chen Z.-H."/>
        </authorList>
    </citation>
    <scope>NUCLEOTIDE SEQUENCE</scope>
    <source>
        <strain evidence="2">Whitten #5841</strain>
        <tissue evidence="2">Leaf</tissue>
    </source>
</reference>
<accession>A0A8T2THZ0</accession>
<dbReference type="EMBL" id="CM035418">
    <property type="protein sequence ID" value="KAH7422242.1"/>
    <property type="molecule type" value="Genomic_DNA"/>
</dbReference>